<dbReference type="STRING" id="765257.A0A0C9Y788"/>
<evidence type="ECO:0000313" key="6">
    <source>
        <dbReference type="EMBL" id="KIK12811.1"/>
    </source>
</evidence>
<proteinExistence type="inferred from homology"/>
<feature type="region of interest" description="Disordered" evidence="2">
    <location>
        <begin position="55"/>
        <end position="77"/>
    </location>
</feature>
<feature type="domain" description="DNA helicase Pif1-like DEAD-box helicase" evidence="3">
    <location>
        <begin position="1410"/>
        <end position="1549"/>
    </location>
</feature>
<dbReference type="InterPro" id="IPR046700">
    <property type="entry name" value="DUF6570"/>
</dbReference>
<feature type="compositionally biased region" description="Low complexity" evidence="2">
    <location>
        <begin position="1330"/>
        <end position="1345"/>
    </location>
</feature>
<feature type="domain" description="Helitron helicase-like" evidence="4">
    <location>
        <begin position="518"/>
        <end position="740"/>
    </location>
</feature>
<keyword evidence="1" id="KW-0378">Hydrolase</keyword>
<evidence type="ECO:0000259" key="4">
    <source>
        <dbReference type="Pfam" id="PF14214"/>
    </source>
</evidence>
<dbReference type="Proteomes" id="UP000054018">
    <property type="component" value="Unassembled WGS sequence"/>
</dbReference>
<dbReference type="GO" id="GO:0000723">
    <property type="term" value="P:telomere maintenance"/>
    <property type="evidence" value="ECO:0007669"/>
    <property type="project" value="InterPro"/>
</dbReference>
<comment type="cofactor">
    <cofactor evidence="1">
        <name>Mg(2+)</name>
        <dbReference type="ChEBI" id="CHEBI:18420"/>
    </cofactor>
</comment>
<organism evidence="6 7">
    <name type="scientific">Pisolithus microcarpus 441</name>
    <dbReference type="NCBI Taxonomy" id="765257"/>
    <lineage>
        <taxon>Eukaryota</taxon>
        <taxon>Fungi</taxon>
        <taxon>Dikarya</taxon>
        <taxon>Basidiomycota</taxon>
        <taxon>Agaricomycotina</taxon>
        <taxon>Agaricomycetes</taxon>
        <taxon>Agaricomycetidae</taxon>
        <taxon>Boletales</taxon>
        <taxon>Sclerodermatineae</taxon>
        <taxon>Pisolithaceae</taxon>
        <taxon>Pisolithus</taxon>
    </lineage>
</organism>
<keyword evidence="1" id="KW-0547">Nucleotide-binding</keyword>
<keyword evidence="1" id="KW-0227">DNA damage</keyword>
<dbReference type="Pfam" id="PF05970">
    <property type="entry name" value="PIF1"/>
    <property type="match status" value="1"/>
</dbReference>
<keyword evidence="7" id="KW-1185">Reference proteome</keyword>
<dbReference type="InterPro" id="IPR027417">
    <property type="entry name" value="P-loop_NTPase"/>
</dbReference>
<evidence type="ECO:0000256" key="2">
    <source>
        <dbReference type="SAM" id="MobiDB-lite"/>
    </source>
</evidence>
<dbReference type="Pfam" id="PF14214">
    <property type="entry name" value="Helitron_like_N"/>
    <property type="match status" value="1"/>
</dbReference>
<dbReference type="GO" id="GO:0043139">
    <property type="term" value="F:5'-3' DNA helicase activity"/>
    <property type="evidence" value="ECO:0007669"/>
    <property type="project" value="UniProtKB-EC"/>
</dbReference>
<sequence>MDAVEAEISKLPKSTIIAHLAGTLSIPKEERRKKQLLLKRVIADAPEHVIHTLRSAATQHEQEKVERRGRKRKRPEETILPNKVARLERESAEREEEAGVTNDAADFLEVPSTDELHDIYAAFHRATGNDAVATRTCGVCAHECSVKEDSVQSVKLTDIPNAARLRPKKSHPQHQLTNDMLLERTAMHHVGAYIAVDVCGQCIGDLRKPGHKPPHYSLANQLWIGECPWVLQRLTFPEQLLIALLYPRMYIFKLFPKRSGGVRDVSSLQNAMRGNVCTYDHNIDAISAMVDGNLMPHRPTVLASLISITFVGVGNLPRNWLRSTFHVRHHAVQEALQWLKINNPKYYGAIEISSERLQSLPEDDVPVEISSVIRQSDNVSIIDQESEGYVPVDNEEGTEDVYHGDDTNPTKTQSGPDVVPLQVSGTIDTEMSSITAHEMMAWGLTNLWEEGREGAYTVRHGDQPISDFGRARRNSQHVGELTTQKETNFFERAYPCLFPYGEGGIERHQEVNVDFADHIKWTLHYHDRQFHKHETYAFVCFGILQRRQALGSARIQMQRKTFQRDARLLSTITVDKMQQAQEEEERHSPISDPAIRLLRQHLYSTAGRVVGTDQSRYQLRSQIWATSIMYNPPSLWITINPCDLHNPIAQVFAGEHIDMDNFVKMMGPTKDVRAHNIAADPYAAAKFFHFMIRSIIQTLFGIRATPHQVLCTKGVFGTVNAYFGVVESQGQGSLHLHMLVWLKNAPSMEEIEHLLTQPDFRERASTFIAANIRGYMPGLESADSISQIRNEVDVAFSRPPQPGSGDYDDEVARFERRVARAKQLHTCEARRCLVPTKSGRVVCKRQAPFPVNEADYVEENGEWGMKRLHPYLNAWVPAVTVNARCNNDVKLLTNSRATTNLMFYITTYQTKKQGKHHNLSAVLAKGLAYHTERTPYLEDLRNQQRLLLFHLVHTINREQELSAPMVMSYLMGWGDTYQSHHYTPIYWSSFLTALSAVFPMLNRRGASHTSAIEEGTGVNVTQESGEHEEGDDDLDVVMLMADKAGNIVSKCQVMDYKFRGDVLERDNVIDFFLNSYEVTKTVAKDPASTSGYRHAGGQPRHNHVDYQPGHTHVNQKHRILRHPDHHNLPNFIGWFFPSRDDPEQYPFYCASMLLLLKPWRNLATDLKRSSEMWETAFKVFLTQVPLQVHCILSGIQYFHQCERSAQEQDTVDIGSHVQSPPEQCAEDVDLGEMSGGILSSSVHPLNEQDLHDLISLQIPRAEEMHGRLVLEAARFTGIFQSSDCAYVEEPLPSHESQCLQFTVRRAQPTDFDNLSGWQDQMSRDVVQQNTSAHPHPPSSSSASTAADVYLIDEEEICMREEQSRSMEMSEAALCPVDPSMLNVGQTRAYKIVTWHVDQTLSGRTPPLLRMLLHGEGGTGKSKVIQTITEFFTSRGARHMLLKAAYTGVAASLIDGKTTHTIAMVSRGDDHGISAQSKAKLQHFWRDYKYLIIDETSMIGKSFLAKLSRNIAVGKMRQGSSASSRSFGGINVIMCGDFHQFPPVAVGPSEALYMPSRPHSDGTLTQLGHAIYDEFQTVVILKEQMRITDDIWRDFLNHLRMGRVQEHHIGMLRELVLTNPVAPALDFSQAPWSDACLVTPRHAVRQQWNDAALRKHAQVTRALVFKCSAEDSVRGAPLTLEEQYAFALRASGGQQQGRRRKGDLPNTVEVSVGMKVMVTQNVETDLDITNGARRIIVDILLHPEEPTFSVTEGTVHLKRLPSYILVKLARTRTSQLPGLEASVIPIVPVCKTYGIRYKGPQGVDVTRRVRRQQYPMTAAYAFTDYRSQGQTITHVVVDIARPPSGGLNLFNLYVALSRSSGRGTIWLLRDFDAKLFLCSHTADLLSEDDRLAELDEQTKAWWAQVTMVT</sequence>
<keyword evidence="1" id="KW-0233">DNA recombination</keyword>
<evidence type="ECO:0000259" key="5">
    <source>
        <dbReference type="Pfam" id="PF20209"/>
    </source>
</evidence>
<dbReference type="EC" id="5.6.2.3" evidence="1"/>
<keyword evidence="1" id="KW-0347">Helicase</keyword>
<dbReference type="Pfam" id="PF20209">
    <property type="entry name" value="DUF6570"/>
    <property type="match status" value="1"/>
</dbReference>
<gene>
    <name evidence="6" type="ORF">PISMIDRAFT_18458</name>
</gene>
<reference evidence="6 7" key="1">
    <citation type="submission" date="2014-04" db="EMBL/GenBank/DDBJ databases">
        <authorList>
            <consortium name="DOE Joint Genome Institute"/>
            <person name="Kuo A."/>
            <person name="Kohler A."/>
            <person name="Costa M.D."/>
            <person name="Nagy L.G."/>
            <person name="Floudas D."/>
            <person name="Copeland A."/>
            <person name="Barry K.W."/>
            <person name="Cichocki N."/>
            <person name="Veneault-Fourrey C."/>
            <person name="LaButti K."/>
            <person name="Lindquist E.A."/>
            <person name="Lipzen A."/>
            <person name="Lundell T."/>
            <person name="Morin E."/>
            <person name="Murat C."/>
            <person name="Sun H."/>
            <person name="Tunlid A."/>
            <person name="Henrissat B."/>
            <person name="Grigoriev I.V."/>
            <person name="Hibbett D.S."/>
            <person name="Martin F."/>
            <person name="Nordberg H.P."/>
            <person name="Cantor M.N."/>
            <person name="Hua S.X."/>
        </authorList>
    </citation>
    <scope>NUCLEOTIDE SEQUENCE [LARGE SCALE GENOMIC DNA]</scope>
    <source>
        <strain evidence="6 7">441</strain>
    </source>
</reference>
<protein>
    <recommendedName>
        <fullName evidence="1">ATP-dependent DNA helicase</fullName>
        <ecNumber evidence="1">5.6.2.3</ecNumber>
    </recommendedName>
</protein>
<comment type="similarity">
    <text evidence="1">Belongs to the helicase family.</text>
</comment>
<dbReference type="GO" id="GO:0006281">
    <property type="term" value="P:DNA repair"/>
    <property type="evidence" value="ECO:0007669"/>
    <property type="project" value="UniProtKB-KW"/>
</dbReference>
<keyword evidence="1" id="KW-0067">ATP-binding</keyword>
<comment type="catalytic activity">
    <reaction evidence="1">
        <text>ATP + H2O = ADP + phosphate + H(+)</text>
        <dbReference type="Rhea" id="RHEA:13065"/>
        <dbReference type="ChEBI" id="CHEBI:15377"/>
        <dbReference type="ChEBI" id="CHEBI:15378"/>
        <dbReference type="ChEBI" id="CHEBI:30616"/>
        <dbReference type="ChEBI" id="CHEBI:43474"/>
        <dbReference type="ChEBI" id="CHEBI:456216"/>
        <dbReference type="EC" id="5.6.2.3"/>
    </reaction>
</comment>
<dbReference type="InterPro" id="IPR051055">
    <property type="entry name" value="PIF1_helicase"/>
</dbReference>
<accession>A0A0C9Y788</accession>
<dbReference type="GO" id="GO:0005524">
    <property type="term" value="F:ATP binding"/>
    <property type="evidence" value="ECO:0007669"/>
    <property type="project" value="UniProtKB-KW"/>
</dbReference>
<dbReference type="OrthoDB" id="2986975at2759"/>
<evidence type="ECO:0000259" key="3">
    <source>
        <dbReference type="Pfam" id="PF05970"/>
    </source>
</evidence>
<dbReference type="Gene3D" id="3.40.50.300">
    <property type="entry name" value="P-loop containing nucleotide triphosphate hydrolases"/>
    <property type="match status" value="1"/>
</dbReference>
<keyword evidence="1" id="KW-0234">DNA repair</keyword>
<dbReference type="EMBL" id="KN834045">
    <property type="protein sequence ID" value="KIK12811.1"/>
    <property type="molecule type" value="Genomic_DNA"/>
</dbReference>
<dbReference type="PANTHER" id="PTHR47642">
    <property type="entry name" value="ATP-DEPENDENT DNA HELICASE"/>
    <property type="match status" value="1"/>
</dbReference>
<evidence type="ECO:0000313" key="7">
    <source>
        <dbReference type="Proteomes" id="UP000054018"/>
    </source>
</evidence>
<dbReference type="SUPFAM" id="SSF52540">
    <property type="entry name" value="P-loop containing nucleoside triphosphate hydrolases"/>
    <property type="match status" value="2"/>
</dbReference>
<feature type="region of interest" description="Disordered" evidence="2">
    <location>
        <begin position="1325"/>
        <end position="1345"/>
    </location>
</feature>
<dbReference type="InterPro" id="IPR010285">
    <property type="entry name" value="DNA_helicase_pif1-like_DEAD"/>
</dbReference>
<feature type="domain" description="DUF6570" evidence="5">
    <location>
        <begin position="212"/>
        <end position="358"/>
    </location>
</feature>
<dbReference type="GO" id="GO:0006310">
    <property type="term" value="P:DNA recombination"/>
    <property type="evidence" value="ECO:0007669"/>
    <property type="project" value="UniProtKB-KW"/>
</dbReference>
<name>A0A0C9Y788_9AGAM</name>
<evidence type="ECO:0000256" key="1">
    <source>
        <dbReference type="RuleBase" id="RU363044"/>
    </source>
</evidence>
<reference evidence="7" key="2">
    <citation type="submission" date="2015-01" db="EMBL/GenBank/DDBJ databases">
        <title>Evolutionary Origins and Diversification of the Mycorrhizal Mutualists.</title>
        <authorList>
            <consortium name="DOE Joint Genome Institute"/>
            <consortium name="Mycorrhizal Genomics Consortium"/>
            <person name="Kohler A."/>
            <person name="Kuo A."/>
            <person name="Nagy L.G."/>
            <person name="Floudas D."/>
            <person name="Copeland A."/>
            <person name="Barry K.W."/>
            <person name="Cichocki N."/>
            <person name="Veneault-Fourrey C."/>
            <person name="LaButti K."/>
            <person name="Lindquist E.A."/>
            <person name="Lipzen A."/>
            <person name="Lundell T."/>
            <person name="Morin E."/>
            <person name="Murat C."/>
            <person name="Riley R."/>
            <person name="Ohm R."/>
            <person name="Sun H."/>
            <person name="Tunlid A."/>
            <person name="Henrissat B."/>
            <person name="Grigoriev I.V."/>
            <person name="Hibbett D.S."/>
            <person name="Martin F."/>
        </authorList>
    </citation>
    <scope>NUCLEOTIDE SEQUENCE [LARGE SCALE GENOMIC DNA]</scope>
    <source>
        <strain evidence="7">441</strain>
    </source>
</reference>
<dbReference type="HOGENOM" id="CLU_001248_6_0_1"/>
<dbReference type="InterPro" id="IPR025476">
    <property type="entry name" value="Helitron_helicase-like"/>
</dbReference>
<dbReference type="GO" id="GO:0016887">
    <property type="term" value="F:ATP hydrolysis activity"/>
    <property type="evidence" value="ECO:0007669"/>
    <property type="project" value="RHEA"/>
</dbReference>
<dbReference type="PANTHER" id="PTHR47642:SF6">
    <property type="entry name" value="ATP-DEPENDENT DNA HELICASE"/>
    <property type="match status" value="1"/>
</dbReference>